<evidence type="ECO:0000313" key="9">
    <source>
        <dbReference type="Proteomes" id="UP000549775"/>
    </source>
</evidence>
<dbReference type="InterPro" id="IPR043502">
    <property type="entry name" value="DNA/RNA_pol_sf"/>
</dbReference>
<keyword evidence="1" id="KW-0808">Transferase</keyword>
<keyword evidence="4" id="KW-0255">Endonuclease</keyword>
<dbReference type="SUPFAM" id="SSF56672">
    <property type="entry name" value="DNA/RNA polymerases"/>
    <property type="match status" value="1"/>
</dbReference>
<evidence type="ECO:0000256" key="4">
    <source>
        <dbReference type="ARBA" id="ARBA00022759"/>
    </source>
</evidence>
<dbReference type="Pfam" id="PF06817">
    <property type="entry name" value="RVT_thumb"/>
    <property type="match status" value="1"/>
</dbReference>
<evidence type="ECO:0000256" key="5">
    <source>
        <dbReference type="ARBA" id="ARBA00022801"/>
    </source>
</evidence>
<evidence type="ECO:0000256" key="1">
    <source>
        <dbReference type="ARBA" id="ARBA00022679"/>
    </source>
</evidence>
<dbReference type="GO" id="GO:0035613">
    <property type="term" value="F:RNA stem-loop binding"/>
    <property type="evidence" value="ECO:0007669"/>
    <property type="project" value="TreeGrafter"/>
</dbReference>
<dbReference type="InterPro" id="IPR010661">
    <property type="entry name" value="RVT_thumb"/>
</dbReference>
<dbReference type="InterPro" id="IPR036397">
    <property type="entry name" value="RNaseH_sf"/>
</dbReference>
<evidence type="ECO:0000256" key="3">
    <source>
        <dbReference type="ARBA" id="ARBA00022722"/>
    </source>
</evidence>
<dbReference type="PANTHER" id="PTHR41694">
    <property type="entry name" value="ENDOGENOUS RETROVIRUS GROUP K MEMBER POL PROTEIN"/>
    <property type="match status" value="1"/>
</dbReference>
<keyword evidence="6" id="KW-0695">RNA-directed DNA polymerase</keyword>
<reference evidence="8 9" key="1">
    <citation type="submission" date="2019-09" db="EMBL/GenBank/DDBJ databases">
        <title>Bird 10,000 Genomes (B10K) Project - Family phase.</title>
        <authorList>
            <person name="Zhang G."/>
        </authorList>
    </citation>
    <scope>NUCLEOTIDE SEQUENCE [LARGE SCALE GENOMIC DNA]</scope>
    <source>
        <strain evidence="8">OUT-0054</strain>
        <tissue evidence="8">Blood</tissue>
    </source>
</reference>
<dbReference type="GO" id="GO:0003964">
    <property type="term" value="F:RNA-directed DNA polymerase activity"/>
    <property type="evidence" value="ECO:0007669"/>
    <property type="project" value="UniProtKB-KW"/>
</dbReference>
<dbReference type="GO" id="GO:0004523">
    <property type="term" value="F:RNA-DNA hybrid ribonuclease activity"/>
    <property type="evidence" value="ECO:0007669"/>
    <property type="project" value="InterPro"/>
</dbReference>
<proteinExistence type="predicted"/>
<keyword evidence="9" id="KW-1185">Reference proteome</keyword>
<evidence type="ECO:0000256" key="6">
    <source>
        <dbReference type="ARBA" id="ARBA00022918"/>
    </source>
</evidence>
<dbReference type="InterPro" id="IPR002156">
    <property type="entry name" value="RNaseH_domain"/>
</dbReference>
<evidence type="ECO:0000256" key="2">
    <source>
        <dbReference type="ARBA" id="ARBA00022695"/>
    </source>
</evidence>
<dbReference type="Gene3D" id="3.30.70.270">
    <property type="match status" value="1"/>
</dbReference>
<feature type="non-terminal residue" evidence="8">
    <location>
        <position position="360"/>
    </location>
</feature>
<dbReference type="InterPro" id="IPR043128">
    <property type="entry name" value="Rev_trsase/Diguanyl_cyclase"/>
</dbReference>
<feature type="domain" description="RNase H type-1" evidence="7">
    <location>
        <begin position="239"/>
        <end position="360"/>
    </location>
</feature>
<keyword evidence="5" id="KW-0378">Hydrolase</keyword>
<feature type="non-terminal residue" evidence="8">
    <location>
        <position position="1"/>
    </location>
</feature>
<dbReference type="AlphaFoldDB" id="A0A7K7PR49"/>
<accession>A0A7K7PR49</accession>
<dbReference type="OrthoDB" id="6773263at2759"/>
<keyword evidence="2" id="KW-0548">Nucleotidyltransferase</keyword>
<gene>
    <name evidence="8" type="primary">Ervk18_1</name>
    <name evidence="8" type="ORF">ACRARU_R05907</name>
</gene>
<dbReference type="EMBL" id="VZST01001671">
    <property type="protein sequence ID" value="NWZ69421.1"/>
    <property type="molecule type" value="Genomic_DNA"/>
</dbReference>
<dbReference type="PROSITE" id="PS50879">
    <property type="entry name" value="RNASE_H_1"/>
    <property type="match status" value="1"/>
</dbReference>
<evidence type="ECO:0000313" key="8">
    <source>
        <dbReference type="EMBL" id="NWZ69421.1"/>
    </source>
</evidence>
<organism evidence="8 9">
    <name type="scientific">Acrocephalus arundinaceus</name>
    <name type="common">Great reed-warbler</name>
    <dbReference type="NCBI Taxonomy" id="39621"/>
    <lineage>
        <taxon>Eukaryota</taxon>
        <taxon>Metazoa</taxon>
        <taxon>Chordata</taxon>
        <taxon>Craniata</taxon>
        <taxon>Vertebrata</taxon>
        <taxon>Euteleostomi</taxon>
        <taxon>Archelosauria</taxon>
        <taxon>Archosauria</taxon>
        <taxon>Dinosauria</taxon>
        <taxon>Saurischia</taxon>
        <taxon>Theropoda</taxon>
        <taxon>Coelurosauria</taxon>
        <taxon>Aves</taxon>
        <taxon>Neognathae</taxon>
        <taxon>Neoaves</taxon>
        <taxon>Telluraves</taxon>
        <taxon>Australaves</taxon>
        <taxon>Passeriformes</taxon>
        <taxon>Sylvioidea</taxon>
        <taxon>Sylviidae</taxon>
        <taxon>Acrocephalinae</taxon>
        <taxon>Acrocephalus</taxon>
    </lineage>
</organism>
<name>A0A7K7PR49_ACRAR</name>
<dbReference type="Proteomes" id="UP000549775">
    <property type="component" value="Unassembled WGS sequence"/>
</dbReference>
<evidence type="ECO:0000259" key="7">
    <source>
        <dbReference type="PROSITE" id="PS50879"/>
    </source>
</evidence>
<dbReference type="Gene3D" id="3.30.420.10">
    <property type="entry name" value="Ribonuclease H-like superfamily/Ribonuclease H"/>
    <property type="match status" value="1"/>
</dbReference>
<dbReference type="Pfam" id="PF00075">
    <property type="entry name" value="RNase_H"/>
    <property type="match status" value="1"/>
</dbReference>
<comment type="caution">
    <text evidence="8">The sequence shown here is derived from an EMBL/GenBank/DDBJ whole genome shotgun (WGS) entry which is preliminary data.</text>
</comment>
<keyword evidence="3" id="KW-0540">Nuclease</keyword>
<protein>
    <submittedName>
        <fullName evidence="8">POK18 protein</fullName>
    </submittedName>
</protein>
<dbReference type="PANTHER" id="PTHR41694:SF3">
    <property type="entry name" value="RNA-DIRECTED DNA POLYMERASE-RELATED"/>
    <property type="match status" value="1"/>
</dbReference>
<sequence>KFQRMPPWRYLGLEIGKQTIVPQKLAIKTKIKMLADVHQLCGALTRVRPWLGLTTKDLDPLFNLLKGGEELSSPRELTPEAQKALEKVAILKVQEALSLRQSHRYEPSLPFLLTILGKAPHFHGLIFQWDENLKDPLLILKWVFLHSQPSKTISTPQELMATIIQKGRIRLHVLAGCDFPCIYMPLATGEELEHLLQYNETPQFALDSYPEKISIHLPGQKLFELTFNLVPKFMQSKIPLEAVTVFKDGSGFSRKSVMTGKDPRMQKWESDVQVVEGSPQIAELAAIVRAFEKFKDQPFNLITDLAYVAGIAMKAKNAFLKEVSNQNLCKLLSKLVYYISHRKQPFHVMHVRSHTDLPRA</sequence>